<reference evidence="4 5" key="1">
    <citation type="journal article" date="2019" name="Sci. Rep.">
        <title>Extended insight into the Mycobacterium chelonae-abscessus complex through whole genome sequencing of Mycobacterium salmoniphilum outbreak and Mycobacterium salmoniphilum-like strains.</title>
        <authorList>
            <person name="Behra P.R.K."/>
            <person name="Das S."/>
            <person name="Pettersson B.M.F."/>
            <person name="Shirreff L."/>
            <person name="DuCote T."/>
            <person name="Jacobsson K.G."/>
            <person name="Ennis D.G."/>
            <person name="Kirsebom L.A."/>
        </authorList>
    </citation>
    <scope>NUCLEOTIDE SEQUENCE [LARGE SCALE GENOMIC DNA]</scope>
    <source>
        <strain evidence="4 5">DE 4585</strain>
    </source>
</reference>
<feature type="domain" description="HTH tetR-type" evidence="3">
    <location>
        <begin position="16"/>
        <end position="76"/>
    </location>
</feature>
<dbReference type="EMBL" id="PECH01000008">
    <property type="protein sequence ID" value="TDZ80014.1"/>
    <property type="molecule type" value="Genomic_DNA"/>
</dbReference>
<feature type="DNA-binding region" description="H-T-H motif" evidence="2">
    <location>
        <begin position="39"/>
        <end position="58"/>
    </location>
</feature>
<keyword evidence="1 2" id="KW-0238">DNA-binding</keyword>
<dbReference type="InterPro" id="IPR001647">
    <property type="entry name" value="HTH_TetR"/>
</dbReference>
<name>A0A4R8S4Q3_9MYCO</name>
<accession>A0A4R8S4Q3</accession>
<dbReference type="InterPro" id="IPR041483">
    <property type="entry name" value="TetR_C_34"/>
</dbReference>
<dbReference type="RefSeq" id="WP_134072515.1">
    <property type="nucleotide sequence ID" value="NZ_PECH01000008.1"/>
</dbReference>
<evidence type="ECO:0000259" key="3">
    <source>
        <dbReference type="PROSITE" id="PS50977"/>
    </source>
</evidence>
<evidence type="ECO:0000313" key="5">
    <source>
        <dbReference type="Proteomes" id="UP000295117"/>
    </source>
</evidence>
<dbReference type="Pfam" id="PF00440">
    <property type="entry name" value="TetR_N"/>
    <property type="match status" value="1"/>
</dbReference>
<evidence type="ECO:0000256" key="1">
    <source>
        <dbReference type="ARBA" id="ARBA00023125"/>
    </source>
</evidence>
<gene>
    <name evidence="4" type="ORF">DE4585_03763</name>
</gene>
<dbReference type="Gene3D" id="1.10.357.10">
    <property type="entry name" value="Tetracycline Repressor, domain 2"/>
    <property type="match status" value="1"/>
</dbReference>
<dbReference type="InterPro" id="IPR009057">
    <property type="entry name" value="Homeodomain-like_sf"/>
</dbReference>
<dbReference type="PROSITE" id="PS50977">
    <property type="entry name" value="HTH_TETR_2"/>
    <property type="match status" value="1"/>
</dbReference>
<dbReference type="InterPro" id="IPR050109">
    <property type="entry name" value="HTH-type_TetR-like_transc_reg"/>
</dbReference>
<dbReference type="Proteomes" id="UP000295117">
    <property type="component" value="Unassembled WGS sequence"/>
</dbReference>
<sequence length="221" mass="23850">MAQLTFQRARTDEKKRQRAAAIVEAARSVAVESGVTSVTLTAVANRAGVHYSAVRRYFSSHKEVLLHLAAEGWTRWSDTVCAALAKPGPGSPARVAEALAHGLVGDPLFCDLLANQHLHLEHEVDVERVAEVKQISNAAVMAIAESIEQTLPEIGRKGSLDILVAAFSLAAMLWQVAHPPEGLDHDYQNEPGVPPDWSLDFEPALTRLLTATCVGIVAKTH</sequence>
<dbReference type="Pfam" id="PF17929">
    <property type="entry name" value="TetR_C_34"/>
    <property type="match status" value="1"/>
</dbReference>
<dbReference type="AlphaFoldDB" id="A0A4R8S4Q3"/>
<evidence type="ECO:0000256" key="2">
    <source>
        <dbReference type="PROSITE-ProRule" id="PRU00335"/>
    </source>
</evidence>
<proteinExistence type="predicted"/>
<dbReference type="GO" id="GO:0003700">
    <property type="term" value="F:DNA-binding transcription factor activity"/>
    <property type="evidence" value="ECO:0007669"/>
    <property type="project" value="TreeGrafter"/>
</dbReference>
<dbReference type="PANTHER" id="PTHR30055:SF178">
    <property type="entry name" value="POSSIBLE TRANSCRIPTIONAL REGULATORY PROTEIN"/>
    <property type="match status" value="1"/>
</dbReference>
<evidence type="ECO:0000313" key="4">
    <source>
        <dbReference type="EMBL" id="TDZ80014.1"/>
    </source>
</evidence>
<dbReference type="GO" id="GO:0000976">
    <property type="term" value="F:transcription cis-regulatory region binding"/>
    <property type="evidence" value="ECO:0007669"/>
    <property type="project" value="TreeGrafter"/>
</dbReference>
<organism evidence="4 5">
    <name type="scientific">Mycobacteroides salmoniphilum</name>
    <dbReference type="NCBI Taxonomy" id="404941"/>
    <lineage>
        <taxon>Bacteria</taxon>
        <taxon>Bacillati</taxon>
        <taxon>Actinomycetota</taxon>
        <taxon>Actinomycetes</taxon>
        <taxon>Mycobacteriales</taxon>
        <taxon>Mycobacteriaceae</taxon>
        <taxon>Mycobacteroides</taxon>
    </lineage>
</organism>
<dbReference type="SUPFAM" id="SSF46689">
    <property type="entry name" value="Homeodomain-like"/>
    <property type="match status" value="1"/>
</dbReference>
<dbReference type="PANTHER" id="PTHR30055">
    <property type="entry name" value="HTH-TYPE TRANSCRIPTIONAL REGULATOR RUTR"/>
    <property type="match status" value="1"/>
</dbReference>
<comment type="caution">
    <text evidence="4">The sequence shown here is derived from an EMBL/GenBank/DDBJ whole genome shotgun (WGS) entry which is preliminary data.</text>
</comment>
<protein>
    <submittedName>
        <fullName evidence="4">Bacterial regulatory protein, tetR family</fullName>
    </submittedName>
</protein>